<dbReference type="Proteomes" id="UP000838756">
    <property type="component" value="Unassembled WGS sequence"/>
</dbReference>
<gene>
    <name evidence="1" type="primary">jg1219</name>
    <name evidence="1" type="ORF">PAEG_LOCUS11072</name>
</gene>
<comment type="caution">
    <text evidence="1">The sequence shown here is derived from an EMBL/GenBank/DDBJ whole genome shotgun (WGS) entry which is preliminary data.</text>
</comment>
<dbReference type="EMBL" id="CAKXAJ010024922">
    <property type="protein sequence ID" value="CAH2232900.1"/>
    <property type="molecule type" value="Genomic_DNA"/>
</dbReference>
<keyword evidence="2" id="KW-1185">Reference proteome</keyword>
<reference evidence="1" key="1">
    <citation type="submission" date="2022-03" db="EMBL/GenBank/DDBJ databases">
        <authorList>
            <person name="Lindestad O."/>
        </authorList>
    </citation>
    <scope>NUCLEOTIDE SEQUENCE</scope>
</reference>
<organism evidence="1 2">
    <name type="scientific">Pararge aegeria aegeria</name>
    <dbReference type="NCBI Taxonomy" id="348720"/>
    <lineage>
        <taxon>Eukaryota</taxon>
        <taxon>Metazoa</taxon>
        <taxon>Ecdysozoa</taxon>
        <taxon>Arthropoda</taxon>
        <taxon>Hexapoda</taxon>
        <taxon>Insecta</taxon>
        <taxon>Pterygota</taxon>
        <taxon>Neoptera</taxon>
        <taxon>Endopterygota</taxon>
        <taxon>Lepidoptera</taxon>
        <taxon>Glossata</taxon>
        <taxon>Ditrysia</taxon>
        <taxon>Papilionoidea</taxon>
        <taxon>Nymphalidae</taxon>
        <taxon>Satyrinae</taxon>
        <taxon>Satyrini</taxon>
        <taxon>Parargina</taxon>
        <taxon>Pararge</taxon>
    </lineage>
</organism>
<evidence type="ECO:0000313" key="2">
    <source>
        <dbReference type="Proteomes" id="UP000838756"/>
    </source>
</evidence>
<dbReference type="AlphaFoldDB" id="A0A8S4R9B1"/>
<protein>
    <submittedName>
        <fullName evidence="1">Jg1219 protein</fullName>
    </submittedName>
</protein>
<proteinExistence type="predicted"/>
<evidence type="ECO:0000313" key="1">
    <source>
        <dbReference type="EMBL" id="CAH2232900.1"/>
    </source>
</evidence>
<sequence length="135" mass="14932">MPWKTLIISYSLGIDVSVLQGRHTQTQNPPLPQADKVRTITAQTQFRVLCIIAALDREQWRTASLGHGRTTSGVGSVHSPELFLRLRPRRPAARRICYTSTHNTPAPIGHQEGPIYYDTAADAPPCPGGNYFLGR</sequence>
<name>A0A8S4R9B1_9NEOP</name>
<accession>A0A8S4R9B1</accession>